<feature type="region of interest" description="Disordered" evidence="5">
    <location>
        <begin position="538"/>
        <end position="558"/>
    </location>
</feature>
<feature type="transmembrane region" description="Helical" evidence="6">
    <location>
        <begin position="64"/>
        <end position="86"/>
    </location>
</feature>
<evidence type="ECO:0000313" key="9">
    <source>
        <dbReference type="EMBL" id="ELZ37683.1"/>
    </source>
</evidence>
<feature type="transmembrane region" description="Helical" evidence="6">
    <location>
        <begin position="24"/>
        <end position="44"/>
    </location>
</feature>
<reference evidence="9 10" key="1">
    <citation type="journal article" date="2014" name="PLoS Genet.">
        <title>Phylogenetically driven sequencing of extremely halophilic archaea reveals strategies for static and dynamic osmo-response.</title>
        <authorList>
            <person name="Becker E.A."/>
            <person name="Seitzer P.M."/>
            <person name="Tritt A."/>
            <person name="Larsen D."/>
            <person name="Krusor M."/>
            <person name="Yao A.I."/>
            <person name="Wu D."/>
            <person name="Madern D."/>
            <person name="Eisen J.A."/>
            <person name="Darling A.E."/>
            <person name="Facciotti M.T."/>
        </authorList>
    </citation>
    <scope>NUCLEOTIDE SEQUENCE [LARGE SCALE GENOMIC DNA]</scope>
    <source>
        <strain evidence="9 10">DSM 14210</strain>
    </source>
</reference>
<dbReference type="GO" id="GO:0016020">
    <property type="term" value="C:membrane"/>
    <property type="evidence" value="ECO:0007669"/>
    <property type="project" value="InterPro"/>
</dbReference>
<dbReference type="GO" id="GO:0007165">
    <property type="term" value="P:signal transduction"/>
    <property type="evidence" value="ECO:0007669"/>
    <property type="project" value="UniProtKB-KW"/>
</dbReference>
<dbReference type="AlphaFoldDB" id="M0DS58"/>
<keyword evidence="1 3" id="KW-0807">Transducer</keyword>
<evidence type="ECO:0000259" key="7">
    <source>
        <dbReference type="PROSITE" id="PS50111"/>
    </source>
</evidence>
<keyword evidence="4" id="KW-0175">Coiled coil</keyword>
<feature type="domain" description="Methyl-accepting transducer" evidence="7">
    <location>
        <begin position="225"/>
        <end position="461"/>
    </location>
</feature>
<dbReference type="InterPro" id="IPR003660">
    <property type="entry name" value="HAMP_dom"/>
</dbReference>
<dbReference type="EMBL" id="AOJD01000045">
    <property type="protein sequence ID" value="ELZ37683.1"/>
    <property type="molecule type" value="Genomic_DNA"/>
</dbReference>
<dbReference type="CDD" id="cd06225">
    <property type="entry name" value="HAMP"/>
    <property type="match status" value="2"/>
</dbReference>
<keyword evidence="6" id="KW-1133">Transmembrane helix</keyword>
<keyword evidence="6" id="KW-0812">Transmembrane</keyword>
<dbReference type="SMART" id="SM00283">
    <property type="entry name" value="MA"/>
    <property type="match status" value="1"/>
</dbReference>
<feature type="coiled-coil region" evidence="4">
    <location>
        <begin position="366"/>
        <end position="432"/>
    </location>
</feature>
<sequence>MVPDGYIMDKGPVERVRSSYGTRLALSLVAVTGVSVAYGAVVYLRATELGPAGAEVRSGLVGMSLLTVIGLALIGVTVGSNTVIALRQLTGKADRMADGDLAVELESGRPDEIGRLFGAFDEMRGSLRSEIDDAERAREEAEEARREADARAETVERKATEYETAMRALADGDLTRRVDPASDNEAMARVGTAFNEMAEELEGTVASVATVAEDTADVAGRVDDRTDSLRATTGTVSEAVSEIAEGARTQRDDLRAATDEAESLASSAEEVASTVTDVAETAEHAAAVGDEGREAAEEALDEMDAVEETTAETTAEVEALAEEVEEIGEVVDTISEIAEQTNLLALNASIEAARSGADGAGFAVVAEEVKSLAEETQKSASEIEARIHAVQERAETGAAAMARTEERISAGVDTVETSIDALERLAEASERTDRSMAEITDATETQADSVDAVVGHVEDVSAISAQTASAAGDVTGAVDEQEETLGAVETAAGSLSERARALRSAVDGFSFDTAEGGLSGPGDGDAATGAETVVSDGGEFYFGGGAPNGDDADGGASR</sequence>
<gene>
    <name evidence="9" type="ORF">C472_08124</name>
</gene>
<organism evidence="9 10">
    <name type="scientific">Halorubrum tebenquichense DSM 14210</name>
    <dbReference type="NCBI Taxonomy" id="1227485"/>
    <lineage>
        <taxon>Archaea</taxon>
        <taxon>Methanobacteriati</taxon>
        <taxon>Methanobacteriota</taxon>
        <taxon>Stenosarchaea group</taxon>
        <taxon>Halobacteria</taxon>
        <taxon>Halobacteriales</taxon>
        <taxon>Haloferacaceae</taxon>
        <taxon>Halorubrum</taxon>
    </lineage>
</organism>
<accession>M0DS58</accession>
<evidence type="ECO:0000259" key="8">
    <source>
        <dbReference type="PROSITE" id="PS50885"/>
    </source>
</evidence>
<name>M0DS58_9EURY</name>
<evidence type="ECO:0000256" key="5">
    <source>
        <dbReference type="SAM" id="MobiDB-lite"/>
    </source>
</evidence>
<dbReference type="Proteomes" id="UP000011523">
    <property type="component" value="Unassembled WGS sequence"/>
</dbReference>
<keyword evidence="10" id="KW-1185">Reference proteome</keyword>
<dbReference type="SMART" id="SM00304">
    <property type="entry name" value="HAMP"/>
    <property type="match status" value="2"/>
</dbReference>
<keyword evidence="6" id="KW-0472">Membrane</keyword>
<evidence type="ECO:0000256" key="3">
    <source>
        <dbReference type="PROSITE-ProRule" id="PRU00284"/>
    </source>
</evidence>
<comment type="caution">
    <text evidence="9">The sequence shown here is derived from an EMBL/GenBank/DDBJ whole genome shotgun (WGS) entry which is preliminary data.</text>
</comment>
<evidence type="ECO:0000256" key="1">
    <source>
        <dbReference type="ARBA" id="ARBA00023224"/>
    </source>
</evidence>
<dbReference type="InterPro" id="IPR004089">
    <property type="entry name" value="MCPsignal_dom"/>
</dbReference>
<feature type="coiled-coil region" evidence="4">
    <location>
        <begin position="296"/>
        <end position="323"/>
    </location>
</feature>
<dbReference type="PATRIC" id="fig|1227485.3.peg.1572"/>
<protein>
    <submittedName>
        <fullName evidence="9">Methyl-accepting chemotaxis sensory transducer</fullName>
    </submittedName>
</protein>
<dbReference type="PROSITE" id="PS50111">
    <property type="entry name" value="CHEMOTAXIS_TRANSDUC_2"/>
    <property type="match status" value="1"/>
</dbReference>
<feature type="domain" description="HAMP" evidence="8">
    <location>
        <begin position="153"/>
        <end position="206"/>
    </location>
</feature>
<dbReference type="Gene3D" id="1.10.287.950">
    <property type="entry name" value="Methyl-accepting chemotaxis protein"/>
    <property type="match status" value="1"/>
</dbReference>
<feature type="coiled-coil region" evidence="4">
    <location>
        <begin position="124"/>
        <end position="165"/>
    </location>
</feature>
<evidence type="ECO:0000256" key="4">
    <source>
        <dbReference type="SAM" id="Coils"/>
    </source>
</evidence>
<dbReference type="SUPFAM" id="SSF58104">
    <property type="entry name" value="Methyl-accepting chemotaxis protein (MCP) signaling domain"/>
    <property type="match status" value="1"/>
</dbReference>
<dbReference type="InterPro" id="IPR004090">
    <property type="entry name" value="Chemotax_Me-accpt_rcpt"/>
</dbReference>
<feature type="domain" description="HAMP" evidence="8">
    <location>
        <begin position="80"/>
        <end position="132"/>
    </location>
</feature>
<dbReference type="PANTHER" id="PTHR32089:SF112">
    <property type="entry name" value="LYSOZYME-LIKE PROTEIN-RELATED"/>
    <property type="match status" value="1"/>
</dbReference>
<dbReference type="Pfam" id="PF00015">
    <property type="entry name" value="MCPsignal"/>
    <property type="match status" value="1"/>
</dbReference>
<dbReference type="PROSITE" id="PS50885">
    <property type="entry name" value="HAMP"/>
    <property type="match status" value="2"/>
</dbReference>
<proteinExistence type="inferred from homology"/>
<dbReference type="Gene3D" id="6.10.250.1910">
    <property type="match status" value="1"/>
</dbReference>
<comment type="similarity">
    <text evidence="2">Belongs to the methyl-accepting chemotaxis (MCP) protein family.</text>
</comment>
<dbReference type="SUPFAM" id="SSF158472">
    <property type="entry name" value="HAMP domain-like"/>
    <property type="match status" value="1"/>
</dbReference>
<dbReference type="PANTHER" id="PTHR32089">
    <property type="entry name" value="METHYL-ACCEPTING CHEMOTAXIS PROTEIN MCPB"/>
    <property type="match status" value="1"/>
</dbReference>
<dbReference type="Pfam" id="PF00672">
    <property type="entry name" value="HAMP"/>
    <property type="match status" value="2"/>
</dbReference>
<evidence type="ECO:0000256" key="2">
    <source>
        <dbReference type="ARBA" id="ARBA00029447"/>
    </source>
</evidence>
<evidence type="ECO:0000313" key="10">
    <source>
        <dbReference type="Proteomes" id="UP000011523"/>
    </source>
</evidence>
<dbReference type="GO" id="GO:0004888">
    <property type="term" value="F:transmembrane signaling receptor activity"/>
    <property type="evidence" value="ECO:0007669"/>
    <property type="project" value="InterPro"/>
</dbReference>
<evidence type="ECO:0000256" key="6">
    <source>
        <dbReference type="SAM" id="Phobius"/>
    </source>
</evidence>
<dbReference type="GO" id="GO:0006935">
    <property type="term" value="P:chemotaxis"/>
    <property type="evidence" value="ECO:0007669"/>
    <property type="project" value="InterPro"/>
</dbReference>
<dbReference type="PRINTS" id="PR00260">
    <property type="entry name" value="CHEMTRNSDUCR"/>
</dbReference>